<dbReference type="HOGENOM" id="CLU_501365_0_0_14"/>
<accession>C4XFX9</accession>
<dbReference type="PATRIC" id="fig|496833.3.peg.379"/>
<dbReference type="InterPro" id="IPR035684">
    <property type="entry name" value="ArgRS_core"/>
</dbReference>
<dbReference type="Pfam" id="PF00750">
    <property type="entry name" value="tRNA-synt_1d"/>
    <property type="match status" value="1"/>
</dbReference>
<dbReference type="GO" id="GO:0004814">
    <property type="term" value="F:arginine-tRNA ligase activity"/>
    <property type="evidence" value="ECO:0007669"/>
    <property type="project" value="UniProtKB-EC"/>
</dbReference>
<evidence type="ECO:0000256" key="5">
    <source>
        <dbReference type="ARBA" id="ARBA00022840"/>
    </source>
</evidence>
<dbReference type="AlphaFoldDB" id="C4XFX9"/>
<proteinExistence type="inferred from homology"/>
<comment type="similarity">
    <text evidence="1 9">Belongs to the class-I aminoacyl-tRNA synthetase family.</text>
</comment>
<evidence type="ECO:0000313" key="13">
    <source>
        <dbReference type="Proteomes" id="UP000006810"/>
    </source>
</evidence>
<evidence type="ECO:0000256" key="6">
    <source>
        <dbReference type="ARBA" id="ARBA00022917"/>
    </source>
</evidence>
<dbReference type="PANTHER" id="PTHR11956:SF5">
    <property type="entry name" value="ARGININE--TRNA LIGASE, CYTOPLASMIC"/>
    <property type="match status" value="1"/>
</dbReference>
<dbReference type="Gene3D" id="1.10.730.10">
    <property type="entry name" value="Isoleucyl-tRNA Synthetase, Domain 1"/>
    <property type="match status" value="1"/>
</dbReference>
<dbReference type="InterPro" id="IPR014729">
    <property type="entry name" value="Rossmann-like_a/b/a_fold"/>
</dbReference>
<keyword evidence="7 9" id="KW-0030">Aminoacyl-tRNA synthetase</keyword>
<dbReference type="eggNOG" id="COG0018">
    <property type="taxonomic scope" value="Bacteria"/>
</dbReference>
<feature type="domain" description="Arginyl-tRNA synthetase catalytic core" evidence="10">
    <location>
        <begin position="122"/>
        <end position="409"/>
    </location>
</feature>
<evidence type="ECO:0000256" key="1">
    <source>
        <dbReference type="ARBA" id="ARBA00005594"/>
    </source>
</evidence>
<keyword evidence="3 9" id="KW-0436">Ligase</keyword>
<dbReference type="PANTHER" id="PTHR11956">
    <property type="entry name" value="ARGINYL-TRNA SYNTHETASE"/>
    <property type="match status" value="1"/>
</dbReference>
<gene>
    <name evidence="12" type="ordered locus">MBIO_0786</name>
</gene>
<evidence type="ECO:0000256" key="3">
    <source>
        <dbReference type="ARBA" id="ARBA00022598"/>
    </source>
</evidence>
<evidence type="ECO:0000259" key="10">
    <source>
        <dbReference type="Pfam" id="PF00750"/>
    </source>
</evidence>
<dbReference type="EMBL" id="AP009608">
    <property type="protein sequence ID" value="BAH70051.1"/>
    <property type="molecule type" value="Genomic_DNA"/>
</dbReference>
<dbReference type="Gene3D" id="3.40.50.620">
    <property type="entry name" value="HUPs"/>
    <property type="match status" value="1"/>
</dbReference>
<feature type="domain" description="DALR anticodon binding" evidence="11">
    <location>
        <begin position="451"/>
        <end position="551"/>
    </location>
</feature>
<evidence type="ECO:0000259" key="11">
    <source>
        <dbReference type="Pfam" id="PF05746"/>
    </source>
</evidence>
<dbReference type="InterPro" id="IPR009080">
    <property type="entry name" value="tRNAsynth_Ia_anticodon-bd"/>
</dbReference>
<organism evidence="12 13">
    <name type="scientific">Mycoplasmopsis fermentans (strain ATCC 19989 / NBRC 14854 / NCTC 10117 / PG18)</name>
    <name type="common">Mycoplasma fermentans</name>
    <dbReference type="NCBI Taxonomy" id="496833"/>
    <lineage>
        <taxon>Bacteria</taxon>
        <taxon>Bacillati</taxon>
        <taxon>Mycoplasmatota</taxon>
        <taxon>Mycoplasmoidales</taxon>
        <taxon>Metamycoplasmataceae</taxon>
        <taxon>Mycoplasmopsis</taxon>
    </lineage>
</organism>
<dbReference type="GO" id="GO:0005524">
    <property type="term" value="F:ATP binding"/>
    <property type="evidence" value="ECO:0007669"/>
    <property type="project" value="UniProtKB-KW"/>
</dbReference>
<dbReference type="Proteomes" id="UP000006810">
    <property type="component" value="Chromosome"/>
</dbReference>
<reference evidence="12 13" key="1">
    <citation type="journal article" date="2009" name="Curr. Microbiol.">
        <title>Molecular cloning and expression of a novel cholinephosphotransferase involved in glycoglycerophospholipid biosynthesis of Mycoplasma fermentans.</title>
        <authorList>
            <person name="Ishida N."/>
            <person name="Irikura D."/>
            <person name="Matsuda K."/>
            <person name="Sato S."/>
            <person name="Asano K."/>
        </authorList>
    </citation>
    <scope>NUCLEOTIDE SEQUENCE [LARGE SCALE GENOMIC DNA]</scope>
    <source>
        <strain evidence="13">ATCC 19989 / NBRC 14854 / NCTC 10117 / PG18</strain>
    </source>
</reference>
<dbReference type="SUPFAM" id="SSF47323">
    <property type="entry name" value="Anticodon-binding domain of a subclass of class I aminoacyl-tRNA synthetases"/>
    <property type="match status" value="1"/>
</dbReference>
<dbReference type="EC" id="6.1.1.19" evidence="2"/>
<dbReference type="KEGG" id="mfp:MBIO_0786"/>
<evidence type="ECO:0000313" key="12">
    <source>
        <dbReference type="EMBL" id="BAH70051.1"/>
    </source>
</evidence>
<dbReference type="GO" id="GO:0006420">
    <property type="term" value="P:arginyl-tRNA aminoacylation"/>
    <property type="evidence" value="ECO:0007669"/>
    <property type="project" value="InterPro"/>
</dbReference>
<dbReference type="InterPro" id="IPR001278">
    <property type="entry name" value="Arg-tRNA-ligase"/>
</dbReference>
<keyword evidence="6 9" id="KW-0648">Protein biosynthesis</keyword>
<sequence length="553" mass="65077">MYLKIYSGSNMVIVHKLNKLIKNIVNELKAENKIFSSFKFLDGEKKFSLKMARKTKGHNNNINHIECDIVFQLKKFSFIPYIELAEEIKKRLIKDSMVKDVTIDRYGLLHIVLNEKDLVSVVNEVIKKAYKYGQEKKNNIKVNIEYTSASPLNSLTLMNARNALVGETIARILEYLGYQVTREFLVYPGLKKMEKVSQIVHEQYVNLFELNDNSIKVDKDILECAKNIKAQNGDLYLDINDTIKRNKFDLAIVFYFLNKSKKQLKNLGVFFDIVSYFEDILVKEKIDKVLELLSPFIYDNDSNLILNTNLDDSKERILVHRNGTSSYLLLDIIYHLEKLKRADWIIDILDANHTQYSHSLISALKFLNAYNNNIDIAFCENFQIKENNEVKSMTEKNQNVIFIDELVKKVNLNEIKFFFLEKSTKHQITIEKEILNQKKISHNFDFILNTYNKINKLLDESKNNKCYCNKMNQNNFLSKLILRLDYFPYVLRKVIKTLNPFYLTKYLKEMCYLINQNLKDKLKKDYRNFYPILEAVKNVFDNGLNLLGIDFKN</sequence>
<dbReference type="Pfam" id="PF05746">
    <property type="entry name" value="DALR_1"/>
    <property type="match status" value="1"/>
</dbReference>
<keyword evidence="4 9" id="KW-0547">Nucleotide-binding</keyword>
<dbReference type="SUPFAM" id="SSF52374">
    <property type="entry name" value="Nucleotidylyl transferase"/>
    <property type="match status" value="1"/>
</dbReference>
<evidence type="ECO:0000256" key="2">
    <source>
        <dbReference type="ARBA" id="ARBA00012837"/>
    </source>
</evidence>
<dbReference type="PRINTS" id="PR01038">
    <property type="entry name" value="TRNASYNTHARG"/>
</dbReference>
<keyword evidence="5 9" id="KW-0067">ATP-binding</keyword>
<comment type="catalytic activity">
    <reaction evidence="8">
        <text>tRNA(Arg) + L-arginine + ATP = L-arginyl-tRNA(Arg) + AMP + diphosphate</text>
        <dbReference type="Rhea" id="RHEA:20301"/>
        <dbReference type="Rhea" id="RHEA-COMP:9658"/>
        <dbReference type="Rhea" id="RHEA-COMP:9673"/>
        <dbReference type="ChEBI" id="CHEBI:30616"/>
        <dbReference type="ChEBI" id="CHEBI:32682"/>
        <dbReference type="ChEBI" id="CHEBI:33019"/>
        <dbReference type="ChEBI" id="CHEBI:78442"/>
        <dbReference type="ChEBI" id="CHEBI:78513"/>
        <dbReference type="ChEBI" id="CHEBI:456215"/>
        <dbReference type="EC" id="6.1.1.19"/>
    </reaction>
</comment>
<keyword evidence="13" id="KW-1185">Reference proteome</keyword>
<protein>
    <recommendedName>
        <fullName evidence="2">arginine--tRNA ligase</fullName>
        <ecNumber evidence="2">6.1.1.19</ecNumber>
    </recommendedName>
</protein>
<evidence type="ECO:0000256" key="4">
    <source>
        <dbReference type="ARBA" id="ARBA00022741"/>
    </source>
</evidence>
<evidence type="ECO:0000256" key="8">
    <source>
        <dbReference type="ARBA" id="ARBA00049339"/>
    </source>
</evidence>
<dbReference type="InterPro" id="IPR008909">
    <property type="entry name" value="DALR_anticod-bd"/>
</dbReference>
<evidence type="ECO:0000256" key="7">
    <source>
        <dbReference type="ARBA" id="ARBA00023146"/>
    </source>
</evidence>
<name>C4XFX9_MYCFP</name>
<evidence type="ECO:0000256" key="9">
    <source>
        <dbReference type="RuleBase" id="RU363038"/>
    </source>
</evidence>